<organism evidence="2 3">
    <name type="scientific">Natronococcus amylolyticus DSM 10524</name>
    <dbReference type="NCBI Taxonomy" id="1227497"/>
    <lineage>
        <taxon>Archaea</taxon>
        <taxon>Methanobacteriati</taxon>
        <taxon>Methanobacteriota</taxon>
        <taxon>Stenosarchaea group</taxon>
        <taxon>Halobacteria</taxon>
        <taxon>Halobacteriales</taxon>
        <taxon>Natrialbaceae</taxon>
        <taxon>Natronococcus</taxon>
    </lineage>
</organism>
<gene>
    <name evidence="2" type="ORF">C491_19404</name>
</gene>
<evidence type="ECO:0000313" key="3">
    <source>
        <dbReference type="Proteomes" id="UP000011688"/>
    </source>
</evidence>
<keyword evidence="3" id="KW-1185">Reference proteome</keyword>
<accession>L9WY19</accession>
<sequence length="75" mass="8823">MNERSRSAERSEATAFALFKSQPAHGFQKRLEDPEPPPSRTPRFHDRVLRSEFLETVRPRVARFDGELPTVDWRE</sequence>
<feature type="region of interest" description="Disordered" evidence="1">
    <location>
        <begin position="18"/>
        <end position="44"/>
    </location>
</feature>
<dbReference type="Proteomes" id="UP000011688">
    <property type="component" value="Unassembled WGS sequence"/>
</dbReference>
<dbReference type="AlphaFoldDB" id="L9WY19"/>
<evidence type="ECO:0000256" key="1">
    <source>
        <dbReference type="SAM" id="MobiDB-lite"/>
    </source>
</evidence>
<dbReference type="EMBL" id="AOIB01000037">
    <property type="protein sequence ID" value="ELY54364.1"/>
    <property type="molecule type" value="Genomic_DNA"/>
</dbReference>
<protein>
    <submittedName>
        <fullName evidence="2">Uncharacterized protein</fullName>
    </submittedName>
</protein>
<name>L9WY19_9EURY</name>
<comment type="caution">
    <text evidence="2">The sequence shown here is derived from an EMBL/GenBank/DDBJ whole genome shotgun (WGS) entry which is preliminary data.</text>
</comment>
<reference evidence="2 3" key="1">
    <citation type="journal article" date="2014" name="PLoS Genet.">
        <title>Phylogenetically driven sequencing of extremely halophilic archaea reveals strategies for static and dynamic osmo-response.</title>
        <authorList>
            <person name="Becker E.A."/>
            <person name="Seitzer P.M."/>
            <person name="Tritt A."/>
            <person name="Larsen D."/>
            <person name="Krusor M."/>
            <person name="Yao A.I."/>
            <person name="Wu D."/>
            <person name="Madern D."/>
            <person name="Eisen J.A."/>
            <person name="Darling A.E."/>
            <person name="Facciotti M.T."/>
        </authorList>
    </citation>
    <scope>NUCLEOTIDE SEQUENCE [LARGE SCALE GENOMIC DNA]</scope>
    <source>
        <strain evidence="2 3">DSM 10524</strain>
    </source>
</reference>
<evidence type="ECO:0000313" key="2">
    <source>
        <dbReference type="EMBL" id="ELY54364.1"/>
    </source>
</evidence>
<proteinExistence type="predicted"/>